<evidence type="ECO:0000256" key="5">
    <source>
        <dbReference type="ARBA" id="ARBA00023154"/>
    </source>
</evidence>
<dbReference type="EC" id="5.1.1.7" evidence="3 8"/>
<comment type="function">
    <text evidence="8">Catalyzes the stereoinversion of LL-2,6-diaminopimelate (L,L-DAP) to meso-diaminopimelate (meso-DAP), a precursor of L-lysine and an essential component of the bacterial peptidoglycan.</text>
</comment>
<dbReference type="GO" id="GO:0009089">
    <property type="term" value="P:lysine biosynthetic process via diaminopimelate"/>
    <property type="evidence" value="ECO:0007669"/>
    <property type="project" value="UniProtKB-UniRule"/>
</dbReference>
<keyword evidence="6 8" id="KW-0413">Isomerase</keyword>
<dbReference type="RefSeq" id="WP_062019577.1">
    <property type="nucleotide sequence ID" value="NZ_LQQC01000002.1"/>
</dbReference>
<evidence type="ECO:0000256" key="1">
    <source>
        <dbReference type="ARBA" id="ARBA00005196"/>
    </source>
</evidence>
<feature type="active site" description="Proton acceptor" evidence="8">
    <location>
        <position position="246"/>
    </location>
</feature>
<dbReference type="EMBL" id="LQQC01000002">
    <property type="protein sequence ID" value="KXZ59774.1"/>
    <property type="molecule type" value="Genomic_DNA"/>
</dbReference>
<comment type="subcellular location">
    <subcellularLocation>
        <location evidence="8">Cytoplasm</location>
    </subcellularLocation>
</comment>
<evidence type="ECO:0000256" key="6">
    <source>
        <dbReference type="ARBA" id="ARBA00023235"/>
    </source>
</evidence>
<dbReference type="Pfam" id="PF01678">
    <property type="entry name" value="DAP_epimerase"/>
    <property type="match status" value="2"/>
</dbReference>
<dbReference type="PANTHER" id="PTHR31689">
    <property type="entry name" value="DIAMINOPIMELATE EPIMERASE, CHLOROPLASTIC"/>
    <property type="match status" value="1"/>
</dbReference>
<evidence type="ECO:0000256" key="2">
    <source>
        <dbReference type="ARBA" id="ARBA00010219"/>
    </source>
</evidence>
<dbReference type="Gene3D" id="3.10.310.10">
    <property type="entry name" value="Diaminopimelate Epimerase, Chain A, domain 1"/>
    <property type="match status" value="2"/>
</dbReference>
<dbReference type="UniPathway" id="UPA00034">
    <property type="reaction ID" value="UER00025"/>
</dbReference>
<feature type="binding site" evidence="8">
    <location>
        <position position="206"/>
    </location>
    <ligand>
        <name>substrate</name>
    </ligand>
</feature>
<dbReference type="GO" id="GO:0005829">
    <property type="term" value="C:cytosol"/>
    <property type="evidence" value="ECO:0007669"/>
    <property type="project" value="TreeGrafter"/>
</dbReference>
<proteinExistence type="inferred from homology"/>
<feature type="active site" description="Proton donor" evidence="8">
    <location>
        <position position="82"/>
    </location>
</feature>
<evidence type="ECO:0000256" key="4">
    <source>
        <dbReference type="ARBA" id="ARBA00022605"/>
    </source>
</evidence>
<name>A0A150HCS4_9MICO</name>
<keyword evidence="11" id="KW-1185">Reference proteome</keyword>
<feature type="binding site" evidence="8">
    <location>
        <position position="73"/>
    </location>
    <ligand>
        <name>substrate</name>
    </ligand>
</feature>
<feature type="binding site" evidence="8">
    <location>
        <begin position="83"/>
        <end position="84"/>
    </location>
    <ligand>
        <name>substrate</name>
    </ligand>
</feature>
<keyword evidence="5 8" id="KW-0457">Lysine biosynthesis</keyword>
<feature type="site" description="Could be important to modulate the pK values of the two catalytic cysteine residues" evidence="8">
    <location>
        <position position="175"/>
    </location>
</feature>
<feature type="binding site" evidence="8">
    <location>
        <position position="173"/>
    </location>
    <ligand>
        <name>substrate</name>
    </ligand>
</feature>
<dbReference type="PANTHER" id="PTHR31689:SF0">
    <property type="entry name" value="DIAMINOPIMELATE EPIMERASE"/>
    <property type="match status" value="1"/>
</dbReference>
<sequence length="302" mass="31714">MKLTKGHGTENDFLLYADDTVRLDPHAIAAACDRRTGIGADGVIRAASIGSVDTPEARAAEEAGAQWYMDYRNADGSPAEMCGNGVRVFTHFLRETGLQTGEKLVIGTAVGPVTVEMTASPFASVADSAHASDSATWYRVRLPRGPKPIADDAFAAVANLRPPRPAASVDMENPHTVVAVAQAAELEALDLRKPPEVQPVPPDGTNVEFIVIEQGPAPELTDPRLQKAGHLSMRVYERGVGETRACGTGACAAALAASHWAGSAAPREWLVTQPGGTVLVEVEDDYAVLSGPAVLTAETSLL</sequence>
<evidence type="ECO:0000256" key="7">
    <source>
        <dbReference type="ARBA" id="ARBA00051712"/>
    </source>
</evidence>
<feature type="binding site" evidence="8">
    <location>
        <begin position="237"/>
        <end position="238"/>
    </location>
    <ligand>
        <name>substrate</name>
    </ligand>
</feature>
<comment type="pathway">
    <text evidence="1 8">Amino-acid biosynthesis; L-lysine biosynthesis via DAP pathway; DL-2,6-diaminopimelate from LL-2,6-diaminopimelate: step 1/1.</text>
</comment>
<keyword evidence="8" id="KW-0963">Cytoplasm</keyword>
<dbReference type="GO" id="GO:0008837">
    <property type="term" value="F:diaminopimelate epimerase activity"/>
    <property type="evidence" value="ECO:0007669"/>
    <property type="project" value="UniProtKB-UniRule"/>
</dbReference>
<comment type="caution">
    <text evidence="8">Lacks conserved residue(s) required for the propagation of feature annotation.</text>
</comment>
<keyword evidence="4 8" id="KW-0028">Amino-acid biosynthesis</keyword>
<dbReference type="SUPFAM" id="SSF54506">
    <property type="entry name" value="Diaminopimelate epimerase-like"/>
    <property type="match status" value="2"/>
</dbReference>
<dbReference type="InterPro" id="IPR018510">
    <property type="entry name" value="DAP_epimerase_AS"/>
</dbReference>
<dbReference type="InterPro" id="IPR001653">
    <property type="entry name" value="DAP_epimerase_DapF"/>
</dbReference>
<comment type="similarity">
    <text evidence="2 8">Belongs to the diaminopimelate epimerase family.</text>
</comment>
<feature type="binding site" evidence="8">
    <location>
        <position position="11"/>
    </location>
    <ligand>
        <name>substrate</name>
    </ligand>
</feature>
<comment type="subunit">
    <text evidence="8">Homodimer.</text>
</comment>
<protein>
    <recommendedName>
        <fullName evidence="3 8">Diaminopimelate epimerase</fullName>
        <shortName evidence="8">DAP epimerase</shortName>
        <ecNumber evidence="3 8">5.1.1.7</ecNumber>
    </recommendedName>
    <alternativeName>
        <fullName evidence="8">PLP-independent amino acid racemase</fullName>
    </alternativeName>
</protein>
<dbReference type="AlphaFoldDB" id="A0A150HCS4"/>
<dbReference type="Proteomes" id="UP000243589">
    <property type="component" value="Unassembled WGS sequence"/>
</dbReference>
<comment type="catalytic activity">
    <reaction evidence="7 8">
        <text>(2S,6S)-2,6-diaminopimelate = meso-2,6-diaminopimelate</text>
        <dbReference type="Rhea" id="RHEA:15393"/>
        <dbReference type="ChEBI" id="CHEBI:57609"/>
        <dbReference type="ChEBI" id="CHEBI:57791"/>
        <dbReference type="EC" id="5.1.1.7"/>
    </reaction>
</comment>
<dbReference type="PROSITE" id="PS01326">
    <property type="entry name" value="DAP_EPIMERASE"/>
    <property type="match status" value="1"/>
</dbReference>
<feature type="site" description="Could be important to modulate the pK values of the two catalytic cysteine residues" evidence="8">
    <location>
        <position position="237"/>
    </location>
</feature>
<feature type="active site" evidence="9">
    <location>
        <position position="82"/>
    </location>
</feature>
<evidence type="ECO:0000256" key="9">
    <source>
        <dbReference type="PROSITE-ProRule" id="PRU10125"/>
    </source>
</evidence>
<feature type="binding site" evidence="8">
    <location>
        <begin position="247"/>
        <end position="248"/>
    </location>
    <ligand>
        <name>substrate</name>
    </ligand>
</feature>
<comment type="caution">
    <text evidence="10">The sequence shown here is derived from an EMBL/GenBank/DDBJ whole genome shotgun (WGS) entry which is preliminary data.</text>
</comment>
<gene>
    <name evidence="8 10" type="primary">dapF</name>
    <name evidence="10" type="ORF">Bravens_00246</name>
</gene>
<dbReference type="HAMAP" id="MF_00197">
    <property type="entry name" value="DAP_epimerase"/>
    <property type="match status" value="1"/>
</dbReference>
<evidence type="ECO:0000256" key="3">
    <source>
        <dbReference type="ARBA" id="ARBA00013080"/>
    </source>
</evidence>
<dbReference type="PATRIC" id="fig|479117.4.peg.244"/>
<reference evidence="10 11" key="1">
    <citation type="submission" date="2016-01" db="EMBL/GenBank/DDBJ databases">
        <title>Use of Whole Genome Sequencing to ascertain that Brevibacterium massiliense (Roux, Raoult 2009) is a later heterotypic synonym of Brevibacterium ravenspurgense (Mages 2008).</title>
        <authorList>
            <person name="Bernier A.-M."/>
            <person name="Burdz T."/>
            <person name="Huynh C."/>
            <person name="Pachecho A.L."/>
            <person name="Wiebe D."/>
            <person name="Bonner C."/>
            <person name="Bernard K."/>
        </authorList>
    </citation>
    <scope>NUCLEOTIDE SEQUENCE [LARGE SCALE GENOMIC DNA]</scope>
    <source>
        <strain evidence="10 11">CCUG56047</strain>
    </source>
</reference>
<dbReference type="NCBIfam" id="TIGR00652">
    <property type="entry name" value="DapF"/>
    <property type="match status" value="1"/>
</dbReference>
<evidence type="ECO:0000256" key="8">
    <source>
        <dbReference type="HAMAP-Rule" id="MF_00197"/>
    </source>
</evidence>
<evidence type="ECO:0000313" key="10">
    <source>
        <dbReference type="EMBL" id="KXZ59774.1"/>
    </source>
</evidence>
<organism evidence="10 11">
    <name type="scientific">Brevibacterium ravenspurgense</name>
    <dbReference type="NCBI Taxonomy" id="479117"/>
    <lineage>
        <taxon>Bacteria</taxon>
        <taxon>Bacillati</taxon>
        <taxon>Actinomycetota</taxon>
        <taxon>Actinomycetes</taxon>
        <taxon>Micrococcales</taxon>
        <taxon>Brevibacteriaceae</taxon>
        <taxon>Brevibacterium</taxon>
    </lineage>
</organism>
<evidence type="ECO:0000313" key="11">
    <source>
        <dbReference type="Proteomes" id="UP000243589"/>
    </source>
</evidence>
<accession>A0A150HCS4</accession>